<proteinExistence type="inferred from homology"/>
<dbReference type="Gene3D" id="3.40.50.620">
    <property type="entry name" value="HUPs"/>
    <property type="match status" value="1"/>
</dbReference>
<dbReference type="PANTHER" id="PTHR39321">
    <property type="entry name" value="NICOTINATE-NUCLEOTIDE ADENYLYLTRANSFERASE-RELATED"/>
    <property type="match status" value="1"/>
</dbReference>
<dbReference type="NCBIfam" id="TIGR00125">
    <property type="entry name" value="cyt_tran_rel"/>
    <property type="match status" value="1"/>
</dbReference>
<keyword evidence="9 11" id="KW-0520">NAD</keyword>
<dbReference type="PANTHER" id="PTHR39321:SF3">
    <property type="entry name" value="PHOSPHOPANTETHEINE ADENYLYLTRANSFERASE"/>
    <property type="match status" value="1"/>
</dbReference>
<dbReference type="HAMAP" id="MF_00244">
    <property type="entry name" value="NaMN_adenylyltr"/>
    <property type="match status" value="1"/>
</dbReference>
<name>A0A1W6LHT7_9BURK</name>
<evidence type="ECO:0000256" key="3">
    <source>
        <dbReference type="ARBA" id="ARBA00009014"/>
    </source>
</evidence>
<evidence type="ECO:0000313" key="13">
    <source>
        <dbReference type="EMBL" id="ARN23842.1"/>
    </source>
</evidence>
<accession>A0A1W6LHT7</accession>
<keyword evidence="14" id="KW-1185">Reference proteome</keyword>
<dbReference type="InterPro" id="IPR014729">
    <property type="entry name" value="Rossmann-like_a/b/a_fold"/>
</dbReference>
<evidence type="ECO:0000313" key="14">
    <source>
        <dbReference type="Proteomes" id="UP000193427"/>
    </source>
</evidence>
<organism evidence="13 14">
    <name type="scientific">Piscinibacter gummiphilus</name>
    <dbReference type="NCBI Taxonomy" id="946333"/>
    <lineage>
        <taxon>Bacteria</taxon>
        <taxon>Pseudomonadati</taxon>
        <taxon>Pseudomonadota</taxon>
        <taxon>Betaproteobacteria</taxon>
        <taxon>Burkholderiales</taxon>
        <taxon>Sphaerotilaceae</taxon>
        <taxon>Piscinibacter</taxon>
    </lineage>
</organism>
<keyword evidence="6 11" id="KW-0548">Nucleotidyltransferase</keyword>
<evidence type="ECO:0000259" key="12">
    <source>
        <dbReference type="Pfam" id="PF01467"/>
    </source>
</evidence>
<evidence type="ECO:0000256" key="9">
    <source>
        <dbReference type="ARBA" id="ARBA00023027"/>
    </source>
</evidence>
<dbReference type="SUPFAM" id="SSF52374">
    <property type="entry name" value="Nucleotidylyl transferase"/>
    <property type="match status" value="1"/>
</dbReference>
<sequence length="204" mass="22681">MGRRKRGLKRIGIFGGSFDPVHLAHVALARTALEQLHLDEVRWIPAGRQWQKTRPLTAAAHRAAMVELAVADEPRFVVDRCELDRSGASYTYDTVRELQAAEPGAQWTLIIGQDQYTGLHTWLGWQKLLERVTLAVANRPGVSLEASPEVAQVDHEAVALPMMDISSTDIRARVAARLRIDALVPAAVARYIDQHHLYRGTHGS</sequence>
<dbReference type="InterPro" id="IPR005248">
    <property type="entry name" value="NadD/NMNAT"/>
</dbReference>
<dbReference type="InterPro" id="IPR004821">
    <property type="entry name" value="Cyt_trans-like"/>
</dbReference>
<protein>
    <recommendedName>
        <fullName evidence="11">Probable nicotinate-nucleotide adenylyltransferase</fullName>
        <ecNumber evidence="11">2.7.7.18</ecNumber>
    </recommendedName>
    <alternativeName>
        <fullName evidence="11">Deamido-NAD(+) diphosphorylase</fullName>
    </alternativeName>
    <alternativeName>
        <fullName evidence="11">Deamido-NAD(+) pyrophosphorylase</fullName>
    </alternativeName>
    <alternativeName>
        <fullName evidence="11">Nicotinate mononucleotide adenylyltransferase</fullName>
        <shortName evidence="11">NaMN adenylyltransferase</shortName>
    </alternativeName>
</protein>
<dbReference type="KEGG" id="rgu:A4W93_11275"/>
<keyword evidence="7 11" id="KW-0547">Nucleotide-binding</keyword>
<dbReference type="STRING" id="946333.A4W93_11275"/>
<comment type="function">
    <text evidence="1 11">Catalyzes the reversible adenylation of nicotinate mononucleotide (NaMN) to nicotinic acid adenine dinucleotide (NaAD).</text>
</comment>
<evidence type="ECO:0000256" key="1">
    <source>
        <dbReference type="ARBA" id="ARBA00002324"/>
    </source>
</evidence>
<dbReference type="GO" id="GO:0004515">
    <property type="term" value="F:nicotinate-nucleotide adenylyltransferase activity"/>
    <property type="evidence" value="ECO:0007669"/>
    <property type="project" value="UniProtKB-UniRule"/>
</dbReference>
<reference evidence="13 14" key="1">
    <citation type="submission" date="2016-04" db="EMBL/GenBank/DDBJ databases">
        <title>Complete genome sequence of natural rubber-degrading, novel Gram-negative bacterium, Rhizobacter gummiphilus strain NS21.</title>
        <authorList>
            <person name="Tabata M."/>
            <person name="Kasai D."/>
            <person name="Fukuda M."/>
        </authorList>
    </citation>
    <scope>NUCLEOTIDE SEQUENCE [LARGE SCALE GENOMIC DNA]</scope>
    <source>
        <strain evidence="13 14">NS21</strain>
    </source>
</reference>
<evidence type="ECO:0000256" key="10">
    <source>
        <dbReference type="ARBA" id="ARBA00048721"/>
    </source>
</evidence>
<feature type="domain" description="Cytidyltransferase-like" evidence="12">
    <location>
        <begin position="13"/>
        <end position="173"/>
    </location>
</feature>
<keyword evidence="5 11" id="KW-0808">Transferase</keyword>
<dbReference type="NCBIfam" id="TIGR00482">
    <property type="entry name" value="nicotinate (nicotinamide) nucleotide adenylyltransferase"/>
    <property type="match status" value="1"/>
</dbReference>
<evidence type="ECO:0000256" key="8">
    <source>
        <dbReference type="ARBA" id="ARBA00022840"/>
    </source>
</evidence>
<dbReference type="GO" id="GO:0005524">
    <property type="term" value="F:ATP binding"/>
    <property type="evidence" value="ECO:0007669"/>
    <property type="project" value="UniProtKB-KW"/>
</dbReference>
<keyword evidence="8 11" id="KW-0067">ATP-binding</keyword>
<dbReference type="EMBL" id="CP015118">
    <property type="protein sequence ID" value="ARN23842.1"/>
    <property type="molecule type" value="Genomic_DNA"/>
</dbReference>
<comment type="pathway">
    <text evidence="2 11">Cofactor biosynthesis; NAD(+) biosynthesis; deamido-NAD(+) from nicotinate D-ribonucleotide: step 1/1.</text>
</comment>
<evidence type="ECO:0000256" key="5">
    <source>
        <dbReference type="ARBA" id="ARBA00022679"/>
    </source>
</evidence>
<dbReference type="Pfam" id="PF01467">
    <property type="entry name" value="CTP_transf_like"/>
    <property type="match status" value="1"/>
</dbReference>
<dbReference type="AlphaFoldDB" id="A0A1W6LHT7"/>
<gene>
    <name evidence="11" type="primary">nadD</name>
    <name evidence="13" type="ORF">A4W93_11275</name>
</gene>
<evidence type="ECO:0000256" key="4">
    <source>
        <dbReference type="ARBA" id="ARBA00022642"/>
    </source>
</evidence>
<dbReference type="GO" id="GO:0009435">
    <property type="term" value="P:NAD+ biosynthetic process"/>
    <property type="evidence" value="ECO:0007669"/>
    <property type="project" value="UniProtKB-UniRule"/>
</dbReference>
<dbReference type="NCBIfam" id="NF000840">
    <property type="entry name" value="PRK00071.1-3"/>
    <property type="match status" value="1"/>
</dbReference>
<comment type="similarity">
    <text evidence="3 11">Belongs to the NadD family.</text>
</comment>
<dbReference type="CDD" id="cd02165">
    <property type="entry name" value="NMNAT"/>
    <property type="match status" value="1"/>
</dbReference>
<keyword evidence="4 11" id="KW-0662">Pyridine nucleotide biosynthesis</keyword>
<comment type="catalytic activity">
    <reaction evidence="10 11">
        <text>nicotinate beta-D-ribonucleotide + ATP + H(+) = deamido-NAD(+) + diphosphate</text>
        <dbReference type="Rhea" id="RHEA:22860"/>
        <dbReference type="ChEBI" id="CHEBI:15378"/>
        <dbReference type="ChEBI" id="CHEBI:30616"/>
        <dbReference type="ChEBI" id="CHEBI:33019"/>
        <dbReference type="ChEBI" id="CHEBI:57502"/>
        <dbReference type="ChEBI" id="CHEBI:58437"/>
        <dbReference type="EC" id="2.7.7.18"/>
    </reaction>
</comment>
<evidence type="ECO:0000256" key="7">
    <source>
        <dbReference type="ARBA" id="ARBA00022741"/>
    </source>
</evidence>
<dbReference type="UniPathway" id="UPA00253">
    <property type="reaction ID" value="UER00332"/>
</dbReference>
<dbReference type="Proteomes" id="UP000193427">
    <property type="component" value="Chromosome"/>
</dbReference>
<dbReference type="EC" id="2.7.7.18" evidence="11"/>
<evidence type="ECO:0000256" key="6">
    <source>
        <dbReference type="ARBA" id="ARBA00022695"/>
    </source>
</evidence>
<evidence type="ECO:0000256" key="11">
    <source>
        <dbReference type="HAMAP-Rule" id="MF_00244"/>
    </source>
</evidence>
<evidence type="ECO:0000256" key="2">
    <source>
        <dbReference type="ARBA" id="ARBA00005019"/>
    </source>
</evidence>